<evidence type="ECO:0000313" key="2">
    <source>
        <dbReference type="EMBL" id="CEK83903.1"/>
    </source>
</evidence>
<proteinExistence type="predicted"/>
<name>A0A0B7ASP5_9EUPU</name>
<organism evidence="2">
    <name type="scientific">Arion vulgaris</name>
    <dbReference type="NCBI Taxonomy" id="1028688"/>
    <lineage>
        <taxon>Eukaryota</taxon>
        <taxon>Metazoa</taxon>
        <taxon>Spiralia</taxon>
        <taxon>Lophotrochozoa</taxon>
        <taxon>Mollusca</taxon>
        <taxon>Gastropoda</taxon>
        <taxon>Heterobranchia</taxon>
        <taxon>Euthyneura</taxon>
        <taxon>Panpulmonata</taxon>
        <taxon>Eupulmonata</taxon>
        <taxon>Stylommatophora</taxon>
        <taxon>Helicina</taxon>
        <taxon>Arionoidea</taxon>
        <taxon>Arionidae</taxon>
        <taxon>Arion</taxon>
    </lineage>
</organism>
<sequence length="52" mass="5346">NGSTEISATLPSLLVDGVEFSFTGTSTAGRVKRTNAKRGRSGVGGDDEDSED</sequence>
<dbReference type="EMBL" id="HACG01037038">
    <property type="protein sequence ID" value="CEK83903.1"/>
    <property type="molecule type" value="Transcribed_RNA"/>
</dbReference>
<accession>A0A0B7ASP5</accession>
<reference evidence="2" key="1">
    <citation type="submission" date="2014-12" db="EMBL/GenBank/DDBJ databases">
        <title>Insight into the proteome of Arion vulgaris.</title>
        <authorList>
            <person name="Aradska J."/>
            <person name="Bulat T."/>
            <person name="Smidak R."/>
            <person name="Sarate P."/>
            <person name="Gangsoo J."/>
            <person name="Sialana F."/>
            <person name="Bilban M."/>
            <person name="Lubec G."/>
        </authorList>
    </citation>
    <scope>NUCLEOTIDE SEQUENCE</scope>
    <source>
        <tissue evidence="2">Skin</tissue>
    </source>
</reference>
<gene>
    <name evidence="2" type="primary">ORF139665</name>
</gene>
<evidence type="ECO:0000256" key="1">
    <source>
        <dbReference type="SAM" id="MobiDB-lite"/>
    </source>
</evidence>
<feature type="non-terminal residue" evidence="2">
    <location>
        <position position="1"/>
    </location>
</feature>
<feature type="region of interest" description="Disordered" evidence="1">
    <location>
        <begin position="33"/>
        <end position="52"/>
    </location>
</feature>
<dbReference type="AlphaFoldDB" id="A0A0B7ASP5"/>
<protein>
    <submittedName>
        <fullName evidence="2">Uncharacterized protein</fullName>
    </submittedName>
</protein>